<gene>
    <name evidence="2" type="ORF">ACFSUC_18220</name>
</gene>
<reference evidence="3" key="1">
    <citation type="journal article" date="2019" name="Int. J. Syst. Evol. Microbiol.">
        <title>The Global Catalogue of Microorganisms (GCM) 10K type strain sequencing project: providing services to taxonomists for standard genome sequencing and annotation.</title>
        <authorList>
            <consortium name="The Broad Institute Genomics Platform"/>
            <consortium name="The Broad Institute Genome Sequencing Center for Infectious Disease"/>
            <person name="Wu L."/>
            <person name="Ma J."/>
        </authorList>
    </citation>
    <scope>NUCLEOTIDE SEQUENCE [LARGE SCALE GENOMIC DNA]</scope>
    <source>
        <strain evidence="3">KCTC 33676</strain>
    </source>
</reference>
<keyword evidence="1" id="KW-1133">Transmembrane helix</keyword>
<proteinExistence type="predicted"/>
<evidence type="ECO:0000313" key="2">
    <source>
        <dbReference type="EMBL" id="MFD2673488.1"/>
    </source>
</evidence>
<evidence type="ECO:0000313" key="3">
    <source>
        <dbReference type="Proteomes" id="UP001597497"/>
    </source>
</evidence>
<sequence length="118" mass="13196">MIANVVSNQALEPLSTPMNLISILSCSIMILISYLIRRKNRGFSFYFDTPSTRYGLTGTLKSASTILIIFLLLIGCILSYSNTIYQMDILGFVLTVILLAVNVTILMIFSYKKEQNEG</sequence>
<keyword evidence="1" id="KW-0812">Transmembrane</keyword>
<dbReference type="Proteomes" id="UP001597497">
    <property type="component" value="Unassembled WGS sequence"/>
</dbReference>
<feature type="transmembrane region" description="Helical" evidence="1">
    <location>
        <begin position="20"/>
        <end position="36"/>
    </location>
</feature>
<keyword evidence="3" id="KW-1185">Reference proteome</keyword>
<feature type="transmembrane region" description="Helical" evidence="1">
    <location>
        <begin position="63"/>
        <end position="83"/>
    </location>
</feature>
<feature type="transmembrane region" description="Helical" evidence="1">
    <location>
        <begin position="89"/>
        <end position="109"/>
    </location>
</feature>
<comment type="caution">
    <text evidence="2">The sequence shown here is derived from an EMBL/GenBank/DDBJ whole genome shotgun (WGS) entry which is preliminary data.</text>
</comment>
<dbReference type="RefSeq" id="WP_379931074.1">
    <property type="nucleotide sequence ID" value="NZ_JBHUMM010000044.1"/>
</dbReference>
<name>A0ABW5REH5_9BACL</name>
<keyword evidence="1" id="KW-0472">Membrane</keyword>
<accession>A0ABW5REH5</accession>
<organism evidence="2 3">
    <name type="scientific">Marinicrinis sediminis</name>
    <dbReference type="NCBI Taxonomy" id="1652465"/>
    <lineage>
        <taxon>Bacteria</taxon>
        <taxon>Bacillati</taxon>
        <taxon>Bacillota</taxon>
        <taxon>Bacilli</taxon>
        <taxon>Bacillales</taxon>
        <taxon>Paenibacillaceae</taxon>
    </lineage>
</organism>
<protein>
    <submittedName>
        <fullName evidence="2">Uncharacterized protein</fullName>
    </submittedName>
</protein>
<evidence type="ECO:0000256" key="1">
    <source>
        <dbReference type="SAM" id="Phobius"/>
    </source>
</evidence>
<dbReference type="EMBL" id="JBHUMM010000044">
    <property type="protein sequence ID" value="MFD2673488.1"/>
    <property type="molecule type" value="Genomic_DNA"/>
</dbReference>